<dbReference type="RefSeq" id="WP_242631815.1">
    <property type="nucleotide sequence ID" value="NZ_SJPI01000001.1"/>
</dbReference>
<proteinExistence type="predicted"/>
<protein>
    <recommendedName>
        <fullName evidence="3">Polysaccharide lyase</fullName>
    </recommendedName>
</protein>
<comment type="caution">
    <text evidence="1">The sequence shown here is derived from an EMBL/GenBank/DDBJ whole genome shotgun (WGS) entry which is preliminary data.</text>
</comment>
<organism evidence="1 2">
    <name type="scientific">Rubripirellula amarantea</name>
    <dbReference type="NCBI Taxonomy" id="2527999"/>
    <lineage>
        <taxon>Bacteria</taxon>
        <taxon>Pseudomonadati</taxon>
        <taxon>Planctomycetota</taxon>
        <taxon>Planctomycetia</taxon>
        <taxon>Pirellulales</taxon>
        <taxon>Pirellulaceae</taxon>
        <taxon>Rubripirellula</taxon>
    </lineage>
</organism>
<dbReference type="Proteomes" id="UP000316598">
    <property type="component" value="Unassembled WGS sequence"/>
</dbReference>
<evidence type="ECO:0000313" key="2">
    <source>
        <dbReference type="Proteomes" id="UP000316598"/>
    </source>
</evidence>
<reference evidence="1 2" key="1">
    <citation type="submission" date="2019-02" db="EMBL/GenBank/DDBJ databases">
        <title>Deep-cultivation of Planctomycetes and their phenomic and genomic characterization uncovers novel biology.</title>
        <authorList>
            <person name="Wiegand S."/>
            <person name="Jogler M."/>
            <person name="Boedeker C."/>
            <person name="Pinto D."/>
            <person name="Vollmers J."/>
            <person name="Rivas-Marin E."/>
            <person name="Kohn T."/>
            <person name="Peeters S.H."/>
            <person name="Heuer A."/>
            <person name="Rast P."/>
            <person name="Oberbeckmann S."/>
            <person name="Bunk B."/>
            <person name="Jeske O."/>
            <person name="Meyerdierks A."/>
            <person name="Storesund J.E."/>
            <person name="Kallscheuer N."/>
            <person name="Luecker S."/>
            <person name="Lage O.M."/>
            <person name="Pohl T."/>
            <person name="Merkel B.J."/>
            <person name="Hornburger P."/>
            <person name="Mueller R.-W."/>
            <person name="Bruemmer F."/>
            <person name="Labrenz M."/>
            <person name="Spormann A.M."/>
            <person name="Op Den Camp H."/>
            <person name="Overmann J."/>
            <person name="Amann R."/>
            <person name="Jetten M.S.M."/>
            <person name="Mascher T."/>
            <person name="Medema M.H."/>
            <person name="Devos D.P."/>
            <person name="Kaster A.-K."/>
            <person name="Ovreas L."/>
            <person name="Rohde M."/>
            <person name="Galperin M.Y."/>
            <person name="Jogler C."/>
        </authorList>
    </citation>
    <scope>NUCLEOTIDE SEQUENCE [LARGE SCALE GENOMIC DNA]</scope>
    <source>
        <strain evidence="1 2">Pla22</strain>
    </source>
</reference>
<keyword evidence="2" id="KW-1185">Reference proteome</keyword>
<name>A0A5C5WSD3_9BACT</name>
<dbReference type="Pfam" id="PF14099">
    <property type="entry name" value="Polysacc_lyase"/>
    <property type="match status" value="1"/>
</dbReference>
<evidence type="ECO:0008006" key="3">
    <source>
        <dbReference type="Google" id="ProtNLM"/>
    </source>
</evidence>
<dbReference type="AlphaFoldDB" id="A0A5C5WSD3"/>
<dbReference type="InterPro" id="IPR025975">
    <property type="entry name" value="Polysacc_lyase"/>
</dbReference>
<gene>
    <name evidence="1" type="ORF">Pla22_11560</name>
</gene>
<dbReference type="EMBL" id="SJPI01000001">
    <property type="protein sequence ID" value="TWT53527.1"/>
    <property type="molecule type" value="Genomic_DNA"/>
</dbReference>
<evidence type="ECO:0000313" key="1">
    <source>
        <dbReference type="EMBL" id="TWT53527.1"/>
    </source>
</evidence>
<accession>A0A5C5WSD3</accession>
<dbReference type="Gene3D" id="2.60.120.200">
    <property type="match status" value="1"/>
</dbReference>
<sequence length="262" mass="30164">MNCHLIVAASCVLLMIVGCSQSDDRDEEISYLSILMPESLVKYSTLDIASRDNIVKVVEDDASYLGFRIYPGQQRLHGGIRSEVSVDFPYREGDTVVYSWQFKLEDDFTSDQPHNRWWIIGQWHDQPDLTKNETWDTHASLSPPISLCIGEKEGSMMLVMTYGVTREDQPQSTSQAVRINRGKWYRAKTRITWSQSKKGQAKFFLSESDHPSTEEPVIEVEGPNMNNAYQHYFKMGMYRHPDIDTDNCIYLDKLSIFVVNSQ</sequence>